<dbReference type="InterPro" id="IPR001138">
    <property type="entry name" value="Zn2Cys6_DnaBD"/>
</dbReference>
<dbReference type="PROSITE" id="PS51257">
    <property type="entry name" value="PROKAR_LIPOPROTEIN"/>
    <property type="match status" value="1"/>
</dbReference>
<dbReference type="PROSITE" id="PS00463">
    <property type="entry name" value="ZN2_CY6_FUNGAL_1"/>
    <property type="match status" value="1"/>
</dbReference>
<dbReference type="GO" id="GO:0008270">
    <property type="term" value="F:zinc ion binding"/>
    <property type="evidence" value="ECO:0007669"/>
    <property type="project" value="InterPro"/>
</dbReference>
<dbReference type="Pfam" id="PF11951">
    <property type="entry name" value="Fungal_trans_2"/>
    <property type="match status" value="1"/>
</dbReference>
<dbReference type="InterPro" id="IPR053175">
    <property type="entry name" value="DHMBA_Reg_Transcription_Factor"/>
</dbReference>
<feature type="domain" description="Zn(2)-C6 fungal-type" evidence="2">
    <location>
        <begin position="47"/>
        <end position="75"/>
    </location>
</feature>
<dbReference type="Proteomes" id="UP000310108">
    <property type="component" value="Unassembled WGS sequence"/>
</dbReference>
<sequence length="595" mass="66653">MLLKKSPAPPTLSGASCCVPFHGSVPRHHRLFTLTATMVNTGKPSGGCKLCRARRIKCDEGKPFCMRCRKSRRQCPGYRDPFEANIRDETEATIKRFKKSRGEDDSEDEGKDIVPICNKQCLKTVAGPKYKTLDYSNPAAFPYHDDDDATDEDKDIPASMFDSLDEQASCYFLSEFIIVPTTPAARGYYRFLPRFLSGPKVSKCLSQAYKAVSLAALASRRSVDAGAAMFHAQGHYVRAVRAVNKAIMDPQEVLNDQTLGAVLMLAFFEMLTSSRDSITEYINHMKGAAIMVKLRGQNGLETPEGEEMFAITRNQCLSIHCLPNSPEVSEFTWLLHHECRGRMQHAIASMDIQSSQIRQDVDRLLGAGDRKPETTQQVLDALRRAQALEAKFRRLNNDPSPQWKVDTIGRIPELSEEELDAAESFTGPVYGFFNLPLAILHVATWCCHLMLTTTILRCMAWLVSPNDYRLGEEYEELKRSAQLRIQDTIASTPFFCKWNGYGVVVAQFPVGTTRPEDPLKGAAGLMILCPLVTACSSDFATHQQRRFLRGRLKYLAEVAGIKQAKVFYNMKDASSPSREIERDCMQNASSSTYPF</sequence>
<dbReference type="InterPro" id="IPR021858">
    <property type="entry name" value="Fun_TF"/>
</dbReference>
<dbReference type="GO" id="GO:0000981">
    <property type="term" value="F:DNA-binding transcription factor activity, RNA polymerase II-specific"/>
    <property type="evidence" value="ECO:0007669"/>
    <property type="project" value="InterPro"/>
</dbReference>
<gene>
    <name evidence="3" type="ORF">CTA1_12093</name>
</gene>
<comment type="caution">
    <text evidence="3">The sequence shown here is derived from an EMBL/GenBank/DDBJ whole genome shotgun (WGS) entry which is preliminary data.</text>
</comment>
<reference evidence="3 4" key="1">
    <citation type="journal article" date="2019" name="PLoS ONE">
        <title>Comparative genome analysis indicates high evolutionary potential of pathogenicity genes in Colletotrichum tanaceti.</title>
        <authorList>
            <person name="Lelwala R.V."/>
            <person name="Korhonen P.K."/>
            <person name="Young N.D."/>
            <person name="Scott J.B."/>
            <person name="Ades P.A."/>
            <person name="Gasser R.B."/>
            <person name="Taylor P.W.J."/>
        </authorList>
    </citation>
    <scope>NUCLEOTIDE SEQUENCE [LARGE SCALE GENOMIC DNA]</scope>
    <source>
        <strain evidence="3">BRIP57314</strain>
    </source>
</reference>
<dbReference type="AlphaFoldDB" id="A0A4U6XR38"/>
<name>A0A4U6XR38_9PEZI</name>
<protein>
    <recommendedName>
        <fullName evidence="2">Zn(2)-C6 fungal-type domain-containing protein</fullName>
    </recommendedName>
</protein>
<evidence type="ECO:0000313" key="3">
    <source>
        <dbReference type="EMBL" id="TKW58284.1"/>
    </source>
</evidence>
<dbReference type="Gene3D" id="4.10.240.10">
    <property type="entry name" value="Zn(2)-C6 fungal-type DNA-binding domain"/>
    <property type="match status" value="1"/>
</dbReference>
<proteinExistence type="predicted"/>
<organism evidence="3 4">
    <name type="scientific">Colletotrichum tanaceti</name>
    <dbReference type="NCBI Taxonomy" id="1306861"/>
    <lineage>
        <taxon>Eukaryota</taxon>
        <taxon>Fungi</taxon>
        <taxon>Dikarya</taxon>
        <taxon>Ascomycota</taxon>
        <taxon>Pezizomycotina</taxon>
        <taxon>Sordariomycetes</taxon>
        <taxon>Hypocreomycetidae</taxon>
        <taxon>Glomerellales</taxon>
        <taxon>Glomerellaceae</taxon>
        <taxon>Colletotrichum</taxon>
        <taxon>Colletotrichum destructivum species complex</taxon>
    </lineage>
</organism>
<dbReference type="EMBL" id="PJEX01000027">
    <property type="protein sequence ID" value="TKW58284.1"/>
    <property type="molecule type" value="Genomic_DNA"/>
</dbReference>
<dbReference type="SUPFAM" id="SSF57701">
    <property type="entry name" value="Zn2/Cys6 DNA-binding domain"/>
    <property type="match status" value="1"/>
</dbReference>
<dbReference type="CDD" id="cd00067">
    <property type="entry name" value="GAL4"/>
    <property type="match status" value="1"/>
</dbReference>
<dbReference type="Pfam" id="PF00172">
    <property type="entry name" value="Zn_clus"/>
    <property type="match status" value="1"/>
</dbReference>
<dbReference type="STRING" id="1306861.A0A4U6XR38"/>
<keyword evidence="4" id="KW-1185">Reference proteome</keyword>
<accession>A0A4U6XR38</accession>
<keyword evidence="1" id="KW-0539">Nucleus</keyword>
<dbReference type="SMART" id="SM00066">
    <property type="entry name" value="GAL4"/>
    <property type="match status" value="1"/>
</dbReference>
<dbReference type="PANTHER" id="PTHR38791">
    <property type="entry name" value="ZN(II)2CYS6 TRANSCRIPTION FACTOR (EUROFUNG)-RELATED-RELATED"/>
    <property type="match status" value="1"/>
</dbReference>
<dbReference type="InterPro" id="IPR036864">
    <property type="entry name" value="Zn2-C6_fun-type_DNA-bd_sf"/>
</dbReference>
<evidence type="ECO:0000313" key="4">
    <source>
        <dbReference type="Proteomes" id="UP000310108"/>
    </source>
</evidence>
<dbReference type="PANTHER" id="PTHR38791:SF13">
    <property type="entry name" value="ZN(2)-C6 FUNGAL-TYPE DOMAIN-CONTAINING PROTEIN"/>
    <property type="match status" value="1"/>
</dbReference>
<dbReference type="PROSITE" id="PS50048">
    <property type="entry name" value="ZN2_CY6_FUNGAL_2"/>
    <property type="match status" value="1"/>
</dbReference>
<evidence type="ECO:0000256" key="1">
    <source>
        <dbReference type="ARBA" id="ARBA00023242"/>
    </source>
</evidence>
<evidence type="ECO:0000259" key="2">
    <source>
        <dbReference type="PROSITE" id="PS50048"/>
    </source>
</evidence>